<keyword evidence="4" id="KW-1185">Reference proteome</keyword>
<reference evidence="3" key="1">
    <citation type="journal article" date="2021" name="Proc. Natl. Acad. Sci. U.S.A.">
        <title>Three genomes in the algal genus Volvox reveal the fate of a haploid sex-determining region after a transition to homothallism.</title>
        <authorList>
            <person name="Yamamoto K."/>
            <person name="Hamaji T."/>
            <person name="Kawai-Toyooka H."/>
            <person name="Matsuzaki R."/>
            <person name="Takahashi F."/>
            <person name="Nishimura Y."/>
            <person name="Kawachi M."/>
            <person name="Noguchi H."/>
            <person name="Minakuchi Y."/>
            <person name="Umen J.G."/>
            <person name="Toyoda A."/>
            <person name="Nozaki H."/>
        </authorList>
    </citation>
    <scope>NUCLEOTIDE SEQUENCE</scope>
    <source>
        <strain evidence="3">NIES-3780</strain>
    </source>
</reference>
<dbReference type="Proteomes" id="UP000747399">
    <property type="component" value="Unassembled WGS sequence"/>
</dbReference>
<proteinExistence type="predicted"/>
<evidence type="ECO:0000313" key="3">
    <source>
        <dbReference type="EMBL" id="GIL57099.1"/>
    </source>
</evidence>
<dbReference type="AlphaFoldDB" id="A0A8J4F2L4"/>
<feature type="region of interest" description="Disordered" evidence="2">
    <location>
        <begin position="242"/>
        <end position="280"/>
    </location>
</feature>
<feature type="compositionally biased region" description="Acidic residues" evidence="2">
    <location>
        <begin position="609"/>
        <end position="626"/>
    </location>
</feature>
<feature type="coiled-coil region" evidence="1">
    <location>
        <begin position="796"/>
        <end position="844"/>
    </location>
</feature>
<feature type="region of interest" description="Disordered" evidence="2">
    <location>
        <begin position="609"/>
        <end position="696"/>
    </location>
</feature>
<protein>
    <submittedName>
        <fullName evidence="3">Uncharacterized protein</fullName>
    </submittedName>
</protein>
<accession>A0A8J4F2L4</accession>
<feature type="compositionally biased region" description="Gly residues" evidence="2">
    <location>
        <begin position="411"/>
        <end position="427"/>
    </location>
</feature>
<feature type="compositionally biased region" description="Acidic residues" evidence="2">
    <location>
        <begin position="583"/>
        <end position="595"/>
    </location>
</feature>
<organism evidence="3 4">
    <name type="scientific">Volvox africanus</name>
    <dbReference type="NCBI Taxonomy" id="51714"/>
    <lineage>
        <taxon>Eukaryota</taxon>
        <taxon>Viridiplantae</taxon>
        <taxon>Chlorophyta</taxon>
        <taxon>core chlorophytes</taxon>
        <taxon>Chlorophyceae</taxon>
        <taxon>CS clade</taxon>
        <taxon>Chlamydomonadales</taxon>
        <taxon>Volvocaceae</taxon>
        <taxon>Volvox</taxon>
    </lineage>
</organism>
<gene>
    <name evidence="3" type="ORF">Vafri_12379</name>
</gene>
<name>A0A8J4F2L4_9CHLO</name>
<feature type="region of interest" description="Disordered" evidence="2">
    <location>
        <begin position="27"/>
        <end position="78"/>
    </location>
</feature>
<feature type="compositionally biased region" description="Low complexity" evidence="2">
    <location>
        <begin position="1018"/>
        <end position="1027"/>
    </location>
</feature>
<feature type="compositionally biased region" description="Gly residues" evidence="2">
    <location>
        <begin position="687"/>
        <end position="696"/>
    </location>
</feature>
<evidence type="ECO:0000256" key="2">
    <source>
        <dbReference type="SAM" id="MobiDB-lite"/>
    </source>
</evidence>
<evidence type="ECO:0000313" key="4">
    <source>
        <dbReference type="Proteomes" id="UP000747399"/>
    </source>
</evidence>
<feature type="region of interest" description="Disordered" evidence="2">
    <location>
        <begin position="565"/>
        <end position="595"/>
    </location>
</feature>
<keyword evidence="1" id="KW-0175">Coiled coil</keyword>
<feature type="compositionally biased region" description="Basic residues" evidence="2">
    <location>
        <begin position="662"/>
        <end position="671"/>
    </location>
</feature>
<sequence>MKARSTGSGGFRAAYYTEEDFMYNDDDMDYIPPARKKTAPIGGGGKERPGFPKRPAAQSPPPGAGSQSVSPSKAVRSRPTNNQLLYKAYFRWAHYPHKLKNANLPDETDACASVTAAFLQVLQIMQTAEQLRHGNNKRNVLQILSSNTRRTKVVELSSGTHRVPDELKKHYLSDGEGGQYSTNLDRNRYGNDDNYLFTVIRYDLEFLGLCPCMVDVEIIDAKQGNTSIIVSAGTEVCTCQGGPPPGPGPVGAPVQGGSTAAAAAAAHHHHGGPGGTHMHHMPAATLSGGGHAAVKAEYSGSMGLHAHTTGAATAAGGSGGYAGGGTAAGVGQHDVGNLQPLYGSGAFRSGPQLGGGMGRESPKRSGNSVSQLFDALVMAATGGADGAAAAGGMGGEPPVTSPAHVDRPERGAGGGGAGGMGGFGGTRLHGPPGRNKSKLWSLNNLSYGGEVDSLQNALDAFREQDEIASGDPAAFLTGGTSAGGLGPDGSLQRSDSLRQRRRKPLRNSSILGRPGSSGGVAPLSSKLGINLREKSDDNLKLTADPDLGGALTGGVLGGGASFHGGGGMQLGHGPTQVSSLVSGEDDNDGGAGEADADDALAAKGEDLGVEGEGEAGVEEELQEDGAGDGCIGRAGGGAGGGIGPTASGTVPRGSALPPGRASLRHHVRHVPRQSSVANLGPRAANSSGGGGGGGNAGGGGAAGSGLGPLGLGMLGPGGLGGSASAAIAGEQLRRLANELEVMRHENRTLRQQLQRANGSNVNGGGGASGDSPSHGKQQQQQQQSLDTHTNNDSARLRKLEAELLSMRNELLGLSTAKKTADEENKQLKRDLLASQQQVAALLSRMLGAAGVAGAGGLLGAALSPVPASPSAGLLASLLGHSNTSPSPAPPTQGPLMPGAFDPTYFAAHLVALRQSVPPQRHPSSGGSGEGTTVNDGRSVEFSGAGGSVEALLAATAGAMGSRRSGAGGELMGLEHGAAAQARKRTADEAGLATAVPVAAADRVGGAASTTVEAEPLSRRGGSAAGAAPSTSIPHGLIGAEAAAAAAVSASKQVTSQQQLQQLTSLPSFAPAIPASATSLSMFPRTADSGAAGTPADSNCFSDVAQLLALPNLDSGFTSSELGAAFGAGGCSAGVVSAALAATSGVQMLGSASGSGTASVPQMPQPDHQMLMSAHYSLQHPSSLR</sequence>
<dbReference type="EMBL" id="BNCO01000026">
    <property type="protein sequence ID" value="GIL57099.1"/>
    <property type="molecule type" value="Genomic_DNA"/>
</dbReference>
<feature type="region of interest" description="Disordered" evidence="2">
    <location>
        <begin position="387"/>
        <end position="435"/>
    </location>
</feature>
<feature type="compositionally biased region" description="Low complexity" evidence="2">
    <location>
        <begin position="251"/>
        <end position="265"/>
    </location>
</feature>
<feature type="region of interest" description="Disordered" evidence="2">
    <location>
        <begin position="1003"/>
        <end position="1029"/>
    </location>
</feature>
<feature type="region of interest" description="Disordered" evidence="2">
    <location>
        <begin position="916"/>
        <end position="940"/>
    </location>
</feature>
<feature type="region of interest" description="Disordered" evidence="2">
    <location>
        <begin position="756"/>
        <end position="792"/>
    </location>
</feature>
<feature type="compositionally biased region" description="Low complexity" evidence="2">
    <location>
        <begin position="769"/>
        <end position="783"/>
    </location>
</feature>
<feature type="compositionally biased region" description="Gly residues" evidence="2">
    <location>
        <begin position="627"/>
        <end position="643"/>
    </location>
</feature>
<comment type="caution">
    <text evidence="3">The sequence shown here is derived from an EMBL/GenBank/DDBJ whole genome shotgun (WGS) entry which is preliminary data.</text>
</comment>
<feature type="region of interest" description="Disordered" evidence="2">
    <location>
        <begin position="471"/>
        <end position="524"/>
    </location>
</feature>
<evidence type="ECO:0000256" key="1">
    <source>
        <dbReference type="SAM" id="Coils"/>
    </source>
</evidence>